<reference evidence="3" key="1">
    <citation type="journal article" date="2015" name="BMC Genomics">
        <title>Genomic and transcriptomic analysis of the endophytic fungus Pestalotiopsis fici reveals its lifestyle and high potential for synthesis of natural products.</title>
        <authorList>
            <person name="Wang X."/>
            <person name="Zhang X."/>
            <person name="Liu L."/>
            <person name="Xiang M."/>
            <person name="Wang W."/>
            <person name="Sun X."/>
            <person name="Che Y."/>
            <person name="Guo L."/>
            <person name="Liu G."/>
            <person name="Guo L."/>
            <person name="Wang C."/>
            <person name="Yin W.B."/>
            <person name="Stadler M."/>
            <person name="Zhang X."/>
            <person name="Liu X."/>
        </authorList>
    </citation>
    <scope>NUCLEOTIDE SEQUENCE [LARGE SCALE GENOMIC DNA]</scope>
    <source>
        <strain evidence="3">W106-1 / CGMCC3.15140</strain>
    </source>
</reference>
<keyword evidence="1" id="KW-0812">Transmembrane</keyword>
<dbReference type="InterPro" id="IPR036396">
    <property type="entry name" value="Cyt_P450_sf"/>
</dbReference>
<accession>W3X7K6</accession>
<proteinExistence type="predicted"/>
<name>W3X7K6_PESFW</name>
<dbReference type="RefSeq" id="XP_007833141.1">
    <property type="nucleotide sequence ID" value="XM_007834950.1"/>
</dbReference>
<dbReference type="OMA" id="IMHATTE"/>
<dbReference type="PANTHER" id="PTHR47582">
    <property type="entry name" value="P450, PUTATIVE (EUROFUNG)-RELATED"/>
    <property type="match status" value="1"/>
</dbReference>
<dbReference type="EMBL" id="KI912112">
    <property type="protein sequence ID" value="ETS81367.1"/>
    <property type="molecule type" value="Genomic_DNA"/>
</dbReference>
<feature type="transmembrane region" description="Helical" evidence="1">
    <location>
        <begin position="6"/>
        <end position="24"/>
    </location>
</feature>
<evidence type="ECO:0000313" key="3">
    <source>
        <dbReference type="Proteomes" id="UP000030651"/>
    </source>
</evidence>
<dbReference type="KEGG" id="pfy:PFICI_06369"/>
<dbReference type="eggNOG" id="KOG0684">
    <property type="taxonomic scope" value="Eukaryota"/>
</dbReference>
<dbReference type="Gene3D" id="1.10.630.10">
    <property type="entry name" value="Cytochrome P450"/>
    <property type="match status" value="1"/>
</dbReference>
<dbReference type="GO" id="GO:0005506">
    <property type="term" value="F:iron ion binding"/>
    <property type="evidence" value="ECO:0007669"/>
    <property type="project" value="InterPro"/>
</dbReference>
<evidence type="ECO:0000256" key="1">
    <source>
        <dbReference type="SAM" id="Phobius"/>
    </source>
</evidence>
<sequence>MSTAMALVILGGVTTTYVFLLALLRSTQNDKEPPVVLDSIPFVSPILGMVRWSMDFYSVMKKRFHDLPMYTLRMPGARIYVVNALDLIPVVHKQWRTLIFAPIQVKAAKAVMGVSQGAVAILERDMVTEAGFVNGMIKATHPTMINGPALEALNIRAFEVLDVALKGLNAPTTISMYSWIDEQIMHATTEAIYGPSNPMRNASNLEHWQ</sequence>
<keyword evidence="3" id="KW-1185">Reference proteome</keyword>
<evidence type="ECO:0008006" key="4">
    <source>
        <dbReference type="Google" id="ProtNLM"/>
    </source>
</evidence>
<dbReference type="PANTHER" id="PTHR47582:SF1">
    <property type="entry name" value="P450, PUTATIVE (EUROFUNG)-RELATED"/>
    <property type="match status" value="1"/>
</dbReference>
<keyword evidence="1" id="KW-1133">Transmembrane helix</keyword>
<protein>
    <recommendedName>
        <fullName evidence="4">Cytochrome P450</fullName>
    </recommendedName>
</protein>
<dbReference type="GeneID" id="19271382"/>
<gene>
    <name evidence="2" type="ORF">PFICI_06369</name>
</gene>
<dbReference type="GO" id="GO:0016705">
    <property type="term" value="F:oxidoreductase activity, acting on paired donors, with incorporation or reduction of molecular oxygen"/>
    <property type="evidence" value="ECO:0007669"/>
    <property type="project" value="InterPro"/>
</dbReference>
<dbReference type="GO" id="GO:0004497">
    <property type="term" value="F:monooxygenase activity"/>
    <property type="evidence" value="ECO:0007669"/>
    <property type="project" value="InterPro"/>
</dbReference>
<dbReference type="OrthoDB" id="3366823at2759"/>
<dbReference type="InterPro" id="IPR053007">
    <property type="entry name" value="CYP450_monoxygenase_sec-met"/>
</dbReference>
<dbReference type="GO" id="GO:0020037">
    <property type="term" value="F:heme binding"/>
    <property type="evidence" value="ECO:0007669"/>
    <property type="project" value="InterPro"/>
</dbReference>
<dbReference type="HOGENOM" id="CLU_1326789_0_0_1"/>
<dbReference type="InParanoid" id="W3X7K6"/>
<dbReference type="AlphaFoldDB" id="W3X7K6"/>
<dbReference type="Proteomes" id="UP000030651">
    <property type="component" value="Unassembled WGS sequence"/>
</dbReference>
<keyword evidence="1" id="KW-0472">Membrane</keyword>
<evidence type="ECO:0000313" key="2">
    <source>
        <dbReference type="EMBL" id="ETS81367.1"/>
    </source>
</evidence>
<organism evidence="2 3">
    <name type="scientific">Pestalotiopsis fici (strain W106-1 / CGMCC3.15140)</name>
    <dbReference type="NCBI Taxonomy" id="1229662"/>
    <lineage>
        <taxon>Eukaryota</taxon>
        <taxon>Fungi</taxon>
        <taxon>Dikarya</taxon>
        <taxon>Ascomycota</taxon>
        <taxon>Pezizomycotina</taxon>
        <taxon>Sordariomycetes</taxon>
        <taxon>Xylariomycetidae</taxon>
        <taxon>Amphisphaeriales</taxon>
        <taxon>Sporocadaceae</taxon>
        <taxon>Pestalotiopsis</taxon>
    </lineage>
</organism>